<evidence type="ECO:0000256" key="2">
    <source>
        <dbReference type="ARBA" id="ARBA00022448"/>
    </source>
</evidence>
<evidence type="ECO:0000256" key="4">
    <source>
        <dbReference type="ARBA" id="ARBA00022927"/>
    </source>
</evidence>
<keyword evidence="10" id="KW-1185">Reference proteome</keyword>
<dbReference type="KEGG" id="tal:Thal_0833"/>
<dbReference type="GO" id="GO:0015031">
    <property type="term" value="P:protein transport"/>
    <property type="evidence" value="ECO:0007669"/>
    <property type="project" value="UniProtKB-KW"/>
</dbReference>
<protein>
    <submittedName>
        <fullName evidence="9">Sec-independent translocation protein mttA/Hcf106</fullName>
    </submittedName>
</protein>
<name>D3SL36_THEAH</name>
<evidence type="ECO:0000256" key="8">
    <source>
        <dbReference type="SAM" id="MobiDB-lite"/>
    </source>
</evidence>
<dbReference type="STRING" id="638303.Thal_0833"/>
<evidence type="ECO:0000313" key="9">
    <source>
        <dbReference type="EMBL" id="ADC89466.1"/>
    </source>
</evidence>
<reference evidence="10" key="1">
    <citation type="journal article" date="2010" name="Stand. Genomic Sci.">
        <title>Complete genome sequence of Thermocrinis albus type strain (HI 11/12T).</title>
        <authorList>
            <person name="Wirth R."/>
            <person name="Sikorski J."/>
            <person name="Brambilla E."/>
            <person name="Misra M."/>
            <person name="Lapidus A."/>
            <person name="Copeland A."/>
            <person name="Nolan M."/>
            <person name="Lucas S."/>
            <person name="Chen F."/>
            <person name="Tice H."/>
            <person name="Cheng J.F."/>
            <person name="Han C."/>
            <person name="Detter J.C."/>
            <person name="Tapia R."/>
            <person name="Bruce D."/>
            <person name="Goodwin L."/>
            <person name="Pitluck S."/>
            <person name="Pati A."/>
            <person name="Anderson I."/>
            <person name="Ivanova N."/>
            <person name="Mavromatis K."/>
            <person name="Mikhailova N."/>
            <person name="Chen A."/>
            <person name="Palaniappan K."/>
            <person name="Bilek Y."/>
            <person name="Hader T."/>
            <person name="Land M."/>
            <person name="Hauser L."/>
            <person name="Chang Y.J."/>
            <person name="Jeffries C.D."/>
            <person name="Tindall B.J."/>
            <person name="Rohde M."/>
            <person name="Goker M."/>
            <person name="Bristow J."/>
            <person name="Eisen J.A."/>
            <person name="Markowitz V."/>
            <person name="Hugenholtz P."/>
            <person name="Kyrpides N.C."/>
            <person name="Klenk H.P."/>
        </authorList>
    </citation>
    <scope>NUCLEOTIDE SEQUENCE [LARGE SCALE GENOMIC DNA]</scope>
    <source>
        <strain evidence="10">DSM 14484 / JCM 11386 / HI 11/12</strain>
    </source>
</reference>
<dbReference type="RefSeq" id="WP_012991872.1">
    <property type="nucleotide sequence ID" value="NC_013894.1"/>
</dbReference>
<dbReference type="Gene3D" id="1.20.5.3310">
    <property type="match status" value="1"/>
</dbReference>
<dbReference type="GO" id="GO:0016020">
    <property type="term" value="C:membrane"/>
    <property type="evidence" value="ECO:0007669"/>
    <property type="project" value="UniProtKB-ARBA"/>
</dbReference>
<feature type="compositionally biased region" description="Polar residues" evidence="8">
    <location>
        <begin position="72"/>
        <end position="91"/>
    </location>
</feature>
<dbReference type="AlphaFoldDB" id="D3SL36"/>
<accession>D3SL36</accession>
<comment type="subcellular location">
    <subcellularLocation>
        <location evidence="1">Membrane</location>
        <topology evidence="1">Single-pass membrane protein</topology>
    </subcellularLocation>
</comment>
<keyword evidence="4" id="KW-0653">Protein transport</keyword>
<keyword evidence="6" id="KW-0811">Translocation</keyword>
<dbReference type="eggNOG" id="COG1826">
    <property type="taxonomic scope" value="Bacteria"/>
</dbReference>
<sequence length="91" mass="10324">MDIPQLLLILLVALLVLGPEKTIELAGQLGELLRKIRETWDELRYQLYVEEINRKIMQEEQETNQEVKEDATGTSQDAPHGTSEGTTSKTD</sequence>
<proteinExistence type="predicted"/>
<evidence type="ECO:0000256" key="6">
    <source>
        <dbReference type="ARBA" id="ARBA00023010"/>
    </source>
</evidence>
<keyword evidence="3" id="KW-0812">Transmembrane</keyword>
<dbReference type="Proteomes" id="UP000002043">
    <property type="component" value="Chromosome"/>
</dbReference>
<gene>
    <name evidence="9" type="ordered locus">Thal_0833</name>
</gene>
<evidence type="ECO:0000256" key="3">
    <source>
        <dbReference type="ARBA" id="ARBA00022692"/>
    </source>
</evidence>
<dbReference type="Pfam" id="PF02416">
    <property type="entry name" value="TatA_B_E"/>
    <property type="match status" value="1"/>
</dbReference>
<evidence type="ECO:0000313" key="10">
    <source>
        <dbReference type="Proteomes" id="UP000002043"/>
    </source>
</evidence>
<keyword evidence="7" id="KW-0472">Membrane</keyword>
<dbReference type="InterPro" id="IPR003369">
    <property type="entry name" value="TatA/B/E"/>
</dbReference>
<organism evidence="9 10">
    <name type="scientific">Thermocrinis albus (strain DSM 14484 / JCM 11386 / HI 11/12)</name>
    <dbReference type="NCBI Taxonomy" id="638303"/>
    <lineage>
        <taxon>Bacteria</taxon>
        <taxon>Pseudomonadati</taxon>
        <taxon>Aquificota</taxon>
        <taxon>Aquificia</taxon>
        <taxon>Aquificales</taxon>
        <taxon>Aquificaceae</taxon>
        <taxon>Thermocrinis</taxon>
    </lineage>
</organism>
<evidence type="ECO:0000256" key="7">
    <source>
        <dbReference type="ARBA" id="ARBA00023136"/>
    </source>
</evidence>
<evidence type="ECO:0000256" key="5">
    <source>
        <dbReference type="ARBA" id="ARBA00022989"/>
    </source>
</evidence>
<feature type="region of interest" description="Disordered" evidence="8">
    <location>
        <begin position="60"/>
        <end position="91"/>
    </location>
</feature>
<dbReference type="EMBL" id="CP001931">
    <property type="protein sequence ID" value="ADC89466.1"/>
    <property type="molecule type" value="Genomic_DNA"/>
</dbReference>
<evidence type="ECO:0000256" key="1">
    <source>
        <dbReference type="ARBA" id="ARBA00004167"/>
    </source>
</evidence>
<keyword evidence="2" id="KW-0813">Transport</keyword>
<dbReference type="HOGENOM" id="CLU_2329923_0_0_0"/>
<dbReference type="OrthoDB" id="15554at2"/>
<keyword evidence="5" id="KW-1133">Transmembrane helix</keyword>